<dbReference type="Pfam" id="PF13391">
    <property type="entry name" value="HNH_2"/>
    <property type="match status" value="1"/>
</dbReference>
<reference evidence="3" key="2">
    <citation type="submission" date="2015-01" db="EMBL/GenBank/DDBJ databases">
        <title>Evolutionary Origins and Diversification of the Mycorrhizal Mutualists.</title>
        <authorList>
            <consortium name="DOE Joint Genome Institute"/>
            <consortium name="Mycorrhizal Genomics Consortium"/>
            <person name="Kohler A."/>
            <person name="Kuo A."/>
            <person name="Nagy L.G."/>
            <person name="Floudas D."/>
            <person name="Copeland A."/>
            <person name="Barry K.W."/>
            <person name="Cichocki N."/>
            <person name="Veneault-Fourrey C."/>
            <person name="LaButti K."/>
            <person name="Lindquist E.A."/>
            <person name="Lipzen A."/>
            <person name="Lundell T."/>
            <person name="Morin E."/>
            <person name="Murat C."/>
            <person name="Riley R."/>
            <person name="Ohm R."/>
            <person name="Sun H."/>
            <person name="Tunlid A."/>
            <person name="Henrissat B."/>
            <person name="Grigoriev I.V."/>
            <person name="Hibbett D.S."/>
            <person name="Martin F."/>
        </authorList>
    </citation>
    <scope>NUCLEOTIDE SEQUENCE [LARGE SCALE GENOMIC DNA]</scope>
    <source>
        <strain evidence="3">h7</strain>
    </source>
</reference>
<dbReference type="InterPro" id="IPR003615">
    <property type="entry name" value="HNH_nuc"/>
</dbReference>
<evidence type="ECO:0000259" key="1">
    <source>
        <dbReference type="Pfam" id="PF13391"/>
    </source>
</evidence>
<keyword evidence="3" id="KW-1185">Reference proteome</keyword>
<sequence>MMHRFGVMFRMVACLAQPREVYLLPQFISERPHRSILTSMSDLQVPLKLLPLQPHEFHSLPPGFEYHHEISEVSNTTAFETAVDERDFETCVLCGREAEEGLHPCVSRAHVIGETEGLLWERLKRTGFVPSSAKSVVHEPRNGISLCDNHRSDFDGYRFFIRWVPSLRAFVFVNFARKSYLDRFHGKKVVLDPDHRRCPFPAPFLIHEMRTRGFHPWCADRPIPHPQSATYARDDNDGVSGMADFGGGRDTGVGFGGNDGVATSPTSEPPSPTAPNQEYLVLGNPFQDQELLESMRRQWQQLPNWRAATVEGLTWEGTAGENARKYVDLVGVQPADVS</sequence>
<protein>
    <recommendedName>
        <fullName evidence="1">HNH nuclease domain-containing protein</fullName>
    </recommendedName>
</protein>
<organism evidence="2 3">
    <name type="scientific">Hebeloma cylindrosporum</name>
    <dbReference type="NCBI Taxonomy" id="76867"/>
    <lineage>
        <taxon>Eukaryota</taxon>
        <taxon>Fungi</taxon>
        <taxon>Dikarya</taxon>
        <taxon>Basidiomycota</taxon>
        <taxon>Agaricomycotina</taxon>
        <taxon>Agaricomycetes</taxon>
        <taxon>Agaricomycetidae</taxon>
        <taxon>Agaricales</taxon>
        <taxon>Agaricineae</taxon>
        <taxon>Hymenogastraceae</taxon>
        <taxon>Hebeloma</taxon>
    </lineage>
</organism>
<evidence type="ECO:0000313" key="2">
    <source>
        <dbReference type="EMBL" id="KIM42867.1"/>
    </source>
</evidence>
<dbReference type="AlphaFoldDB" id="A0A0C2YP93"/>
<evidence type="ECO:0000313" key="3">
    <source>
        <dbReference type="Proteomes" id="UP000053424"/>
    </source>
</evidence>
<gene>
    <name evidence="2" type="ORF">M413DRAFT_124969</name>
</gene>
<dbReference type="HOGENOM" id="CLU_071378_0_0_1"/>
<dbReference type="Proteomes" id="UP000053424">
    <property type="component" value="Unassembled WGS sequence"/>
</dbReference>
<dbReference type="OrthoDB" id="2867287at2759"/>
<feature type="domain" description="HNH nuclease" evidence="1">
    <location>
        <begin position="91"/>
        <end position="161"/>
    </location>
</feature>
<dbReference type="EMBL" id="KN831777">
    <property type="protein sequence ID" value="KIM42867.1"/>
    <property type="molecule type" value="Genomic_DNA"/>
</dbReference>
<name>A0A0C2YP93_HEBCY</name>
<accession>A0A0C2YP93</accession>
<reference evidence="2 3" key="1">
    <citation type="submission" date="2014-04" db="EMBL/GenBank/DDBJ databases">
        <authorList>
            <consortium name="DOE Joint Genome Institute"/>
            <person name="Kuo A."/>
            <person name="Gay G."/>
            <person name="Dore J."/>
            <person name="Kohler A."/>
            <person name="Nagy L.G."/>
            <person name="Floudas D."/>
            <person name="Copeland A."/>
            <person name="Barry K.W."/>
            <person name="Cichocki N."/>
            <person name="Veneault-Fourrey C."/>
            <person name="LaButti K."/>
            <person name="Lindquist E.A."/>
            <person name="Lipzen A."/>
            <person name="Lundell T."/>
            <person name="Morin E."/>
            <person name="Murat C."/>
            <person name="Sun H."/>
            <person name="Tunlid A."/>
            <person name="Henrissat B."/>
            <person name="Grigoriev I.V."/>
            <person name="Hibbett D.S."/>
            <person name="Martin F."/>
            <person name="Nordberg H.P."/>
            <person name="Cantor M.N."/>
            <person name="Hua S.X."/>
        </authorList>
    </citation>
    <scope>NUCLEOTIDE SEQUENCE [LARGE SCALE GENOMIC DNA]</scope>
    <source>
        <strain evidence="3">h7</strain>
    </source>
</reference>
<proteinExistence type="predicted"/>